<evidence type="ECO:0000313" key="1">
    <source>
        <dbReference type="EMBL" id="KGF49764.1"/>
    </source>
</evidence>
<protein>
    <submittedName>
        <fullName evidence="1">Uncharacterized protein</fullName>
    </submittedName>
</protein>
<organism evidence="1 2">
    <name type="scientific">Prevotella disiens DNF00882</name>
    <dbReference type="NCBI Taxonomy" id="1401075"/>
    <lineage>
        <taxon>Bacteria</taxon>
        <taxon>Pseudomonadati</taxon>
        <taxon>Bacteroidota</taxon>
        <taxon>Bacteroidia</taxon>
        <taxon>Bacteroidales</taxon>
        <taxon>Prevotellaceae</taxon>
        <taxon>Prevotella</taxon>
    </lineage>
</organism>
<sequence length="71" mass="8201">MFASLLLSFHGQEIKKKIVVPALLPPLLFHFTLHVSLQNCTIVEDKKKDFILKEPVLTFKRACFDVQKSLF</sequence>
<dbReference type="Proteomes" id="UP000029538">
    <property type="component" value="Unassembled WGS sequence"/>
</dbReference>
<gene>
    <name evidence="1" type="ORF">HMPREF0654_03765</name>
</gene>
<proteinExistence type="predicted"/>
<name>A0A096CWU8_9BACT</name>
<dbReference type="EMBL" id="JRNR01000025">
    <property type="protein sequence ID" value="KGF49764.1"/>
    <property type="molecule type" value="Genomic_DNA"/>
</dbReference>
<accession>A0A096CWU8</accession>
<evidence type="ECO:0000313" key="2">
    <source>
        <dbReference type="Proteomes" id="UP000029538"/>
    </source>
</evidence>
<dbReference type="AlphaFoldDB" id="A0A096CWU8"/>
<reference evidence="1 2" key="1">
    <citation type="submission" date="2014-07" db="EMBL/GenBank/DDBJ databases">
        <authorList>
            <person name="McCorrison J."/>
            <person name="Sanka R."/>
            <person name="Torralba M."/>
            <person name="Gillis M."/>
            <person name="Haft D.H."/>
            <person name="Methe B."/>
            <person name="Sutton G."/>
            <person name="Nelson K.E."/>
        </authorList>
    </citation>
    <scope>NUCLEOTIDE SEQUENCE [LARGE SCALE GENOMIC DNA]</scope>
    <source>
        <strain evidence="1 2">DNF00882</strain>
    </source>
</reference>
<comment type="caution">
    <text evidence="1">The sequence shown here is derived from an EMBL/GenBank/DDBJ whole genome shotgun (WGS) entry which is preliminary data.</text>
</comment>